<dbReference type="EMBL" id="MU129034">
    <property type="protein sequence ID" value="KAF9509468.1"/>
    <property type="molecule type" value="Genomic_DNA"/>
</dbReference>
<organism evidence="2 3">
    <name type="scientific">Hydnum rufescens UP504</name>
    <dbReference type="NCBI Taxonomy" id="1448309"/>
    <lineage>
        <taxon>Eukaryota</taxon>
        <taxon>Fungi</taxon>
        <taxon>Dikarya</taxon>
        <taxon>Basidiomycota</taxon>
        <taxon>Agaricomycotina</taxon>
        <taxon>Agaricomycetes</taxon>
        <taxon>Cantharellales</taxon>
        <taxon>Hydnaceae</taxon>
        <taxon>Hydnum</taxon>
    </lineage>
</organism>
<keyword evidence="3" id="KW-1185">Reference proteome</keyword>
<evidence type="ECO:0000313" key="2">
    <source>
        <dbReference type="EMBL" id="KAF9509468.1"/>
    </source>
</evidence>
<dbReference type="AlphaFoldDB" id="A0A9P6DSG3"/>
<feature type="region of interest" description="Disordered" evidence="1">
    <location>
        <begin position="1"/>
        <end position="32"/>
    </location>
</feature>
<evidence type="ECO:0000313" key="3">
    <source>
        <dbReference type="Proteomes" id="UP000886523"/>
    </source>
</evidence>
<dbReference type="Proteomes" id="UP000886523">
    <property type="component" value="Unassembled WGS sequence"/>
</dbReference>
<sequence length="57" mass="6130">MVLSLQHQRGNLPMAGNMSNGTPDYGPFPMNGAQHKELTQLAESLSGSLFKRCSSPP</sequence>
<gene>
    <name evidence="2" type="ORF">BS47DRAFT_1349137</name>
</gene>
<reference evidence="2" key="1">
    <citation type="journal article" date="2020" name="Nat. Commun.">
        <title>Large-scale genome sequencing of mycorrhizal fungi provides insights into the early evolution of symbiotic traits.</title>
        <authorList>
            <person name="Miyauchi S."/>
            <person name="Kiss E."/>
            <person name="Kuo A."/>
            <person name="Drula E."/>
            <person name="Kohler A."/>
            <person name="Sanchez-Garcia M."/>
            <person name="Morin E."/>
            <person name="Andreopoulos B."/>
            <person name="Barry K.W."/>
            <person name="Bonito G."/>
            <person name="Buee M."/>
            <person name="Carver A."/>
            <person name="Chen C."/>
            <person name="Cichocki N."/>
            <person name="Clum A."/>
            <person name="Culley D."/>
            <person name="Crous P.W."/>
            <person name="Fauchery L."/>
            <person name="Girlanda M."/>
            <person name="Hayes R.D."/>
            <person name="Keri Z."/>
            <person name="LaButti K."/>
            <person name="Lipzen A."/>
            <person name="Lombard V."/>
            <person name="Magnuson J."/>
            <person name="Maillard F."/>
            <person name="Murat C."/>
            <person name="Nolan M."/>
            <person name="Ohm R.A."/>
            <person name="Pangilinan J."/>
            <person name="Pereira M.F."/>
            <person name="Perotto S."/>
            <person name="Peter M."/>
            <person name="Pfister S."/>
            <person name="Riley R."/>
            <person name="Sitrit Y."/>
            <person name="Stielow J.B."/>
            <person name="Szollosi G."/>
            <person name="Zifcakova L."/>
            <person name="Stursova M."/>
            <person name="Spatafora J.W."/>
            <person name="Tedersoo L."/>
            <person name="Vaario L.M."/>
            <person name="Yamada A."/>
            <person name="Yan M."/>
            <person name="Wang P."/>
            <person name="Xu J."/>
            <person name="Bruns T."/>
            <person name="Baldrian P."/>
            <person name="Vilgalys R."/>
            <person name="Dunand C."/>
            <person name="Henrissat B."/>
            <person name="Grigoriev I.V."/>
            <person name="Hibbett D."/>
            <person name="Nagy L.G."/>
            <person name="Martin F.M."/>
        </authorList>
    </citation>
    <scope>NUCLEOTIDE SEQUENCE</scope>
    <source>
        <strain evidence="2">UP504</strain>
    </source>
</reference>
<comment type="caution">
    <text evidence="2">The sequence shown here is derived from an EMBL/GenBank/DDBJ whole genome shotgun (WGS) entry which is preliminary data.</text>
</comment>
<proteinExistence type="predicted"/>
<protein>
    <submittedName>
        <fullName evidence="2">Uncharacterized protein</fullName>
    </submittedName>
</protein>
<evidence type="ECO:0000256" key="1">
    <source>
        <dbReference type="SAM" id="MobiDB-lite"/>
    </source>
</evidence>
<accession>A0A9P6DSG3</accession>
<name>A0A9P6DSG3_9AGAM</name>